<reference evidence="3" key="1">
    <citation type="journal article" date="2013" name="Science">
        <title>The Amborella genome and the evolution of flowering plants.</title>
        <authorList>
            <consortium name="Amborella Genome Project"/>
        </authorList>
    </citation>
    <scope>NUCLEOTIDE SEQUENCE [LARGE SCALE GENOMIC DNA]</scope>
</reference>
<dbReference type="Gramene" id="ERN02968">
    <property type="protein sequence ID" value="ERN02968"/>
    <property type="gene ID" value="AMTR_s00134p00075640"/>
</dbReference>
<name>W1P4W6_AMBTC</name>
<dbReference type="Proteomes" id="UP000017836">
    <property type="component" value="Unassembled WGS sequence"/>
</dbReference>
<dbReference type="EMBL" id="KI394460">
    <property type="protein sequence ID" value="ERN02968.1"/>
    <property type="molecule type" value="Genomic_DNA"/>
</dbReference>
<evidence type="ECO:0000313" key="2">
    <source>
        <dbReference type="EMBL" id="ERN02968.1"/>
    </source>
</evidence>
<dbReference type="AlphaFoldDB" id="W1P4W6"/>
<feature type="region of interest" description="Disordered" evidence="1">
    <location>
        <begin position="19"/>
        <end position="97"/>
    </location>
</feature>
<proteinExistence type="predicted"/>
<dbReference type="HOGENOM" id="CLU_977761_0_0_1"/>
<feature type="compositionally biased region" description="Polar residues" evidence="1">
    <location>
        <begin position="60"/>
        <end position="71"/>
    </location>
</feature>
<protein>
    <submittedName>
        <fullName evidence="2">Uncharacterized protein</fullName>
    </submittedName>
</protein>
<keyword evidence="3" id="KW-1185">Reference proteome</keyword>
<gene>
    <name evidence="2" type="ORF">AMTR_s00134p00075640</name>
</gene>
<sequence length="285" mass="30415">MDPPEVLARALGYEVTLNKGAKKKGTKKKKKVESHEPSATVKPEVRRKSTGLNKKAFSSLDASPSIHSSLNEAADLTPRSKKRAKTKASPSQTLPSTVATPIQETIPKVVITQPGSSGQTSFNLSWRPESVPFAVVEIEASIANDPTAFQIVQSLTISSLRQGDFLGTIPEEGNILEDDTDAIDVALIAPTISEVEPQSRPAETLELMVVSASEMVISMISEAEPHSQPNVPSSEILAVVPQEPAIIAEVPSLVVASSSSLPSSVSRSILKMKAPLAENFLRYSI</sequence>
<evidence type="ECO:0000313" key="3">
    <source>
        <dbReference type="Proteomes" id="UP000017836"/>
    </source>
</evidence>
<evidence type="ECO:0000256" key="1">
    <source>
        <dbReference type="SAM" id="MobiDB-lite"/>
    </source>
</evidence>
<feature type="compositionally biased region" description="Polar residues" evidence="1">
    <location>
        <begin position="88"/>
        <end position="97"/>
    </location>
</feature>
<organism evidence="2 3">
    <name type="scientific">Amborella trichopoda</name>
    <dbReference type="NCBI Taxonomy" id="13333"/>
    <lineage>
        <taxon>Eukaryota</taxon>
        <taxon>Viridiplantae</taxon>
        <taxon>Streptophyta</taxon>
        <taxon>Embryophyta</taxon>
        <taxon>Tracheophyta</taxon>
        <taxon>Spermatophyta</taxon>
        <taxon>Magnoliopsida</taxon>
        <taxon>Amborellales</taxon>
        <taxon>Amborellaceae</taxon>
        <taxon>Amborella</taxon>
    </lineage>
</organism>
<feature type="compositionally biased region" description="Basic residues" evidence="1">
    <location>
        <begin position="20"/>
        <end position="32"/>
    </location>
</feature>
<accession>W1P4W6</accession>